<evidence type="ECO:0000313" key="8">
    <source>
        <dbReference type="Proteomes" id="UP000276133"/>
    </source>
</evidence>
<feature type="lipid moiety-binding region" description="Phosphatidylserine amidated glycine; alternate" evidence="5">
    <location>
        <position position="117"/>
    </location>
</feature>
<dbReference type="GO" id="GO:0016020">
    <property type="term" value="C:membrane"/>
    <property type="evidence" value="ECO:0007669"/>
    <property type="project" value="UniProtKB-SubCell"/>
</dbReference>
<dbReference type="PANTHER" id="PTHR10969">
    <property type="entry name" value="MICROTUBULE-ASSOCIATED PROTEINS 1A/1B LIGHT CHAIN 3-RELATED"/>
    <property type="match status" value="1"/>
</dbReference>
<dbReference type="EMBL" id="REGN01001578">
    <property type="protein sequence ID" value="RNA33766.1"/>
    <property type="molecule type" value="Genomic_DNA"/>
</dbReference>
<dbReference type="Gene3D" id="3.10.20.90">
    <property type="entry name" value="Phosphatidylinositol 3-kinase Catalytic Subunit, Chain A, domain 1"/>
    <property type="match status" value="1"/>
</dbReference>
<dbReference type="GO" id="GO:0006914">
    <property type="term" value="P:autophagy"/>
    <property type="evidence" value="ECO:0007669"/>
    <property type="project" value="UniProtKB-KW"/>
</dbReference>
<evidence type="ECO:0000313" key="7">
    <source>
        <dbReference type="EMBL" id="RNA33766.1"/>
    </source>
</evidence>
<keyword evidence="7" id="KW-0675">Receptor</keyword>
<comment type="subcellular location">
    <subcellularLocation>
        <location evidence="1">Membrane</location>
    </subcellularLocation>
</comment>
<dbReference type="Proteomes" id="UP000276133">
    <property type="component" value="Unassembled WGS sequence"/>
</dbReference>
<evidence type="ECO:0000256" key="3">
    <source>
        <dbReference type="ARBA" id="ARBA00023136"/>
    </source>
</evidence>
<evidence type="ECO:0000256" key="4">
    <source>
        <dbReference type="ARBA" id="ARBA00023288"/>
    </source>
</evidence>
<evidence type="ECO:0000256" key="5">
    <source>
        <dbReference type="PIRSR" id="PIRSR604241-50"/>
    </source>
</evidence>
<sequence length="118" mass="14286">MRWKYKEEKSFEERFEEATRVKAKYYNRIPIIVEKRNESKLPDLPISKFLVERDSTVAHFLYSVKKRLPPSASQETIFFFVSRNMVVLSSRMGELYNRYKDKDEFLYMSYSEENVFGK</sequence>
<dbReference type="InterPro" id="IPR004241">
    <property type="entry name" value="Atg8-like"/>
</dbReference>
<name>A0A3M7SDC0_BRAPC</name>
<accession>A0A3M7SDC0</accession>
<reference evidence="7 8" key="1">
    <citation type="journal article" date="2018" name="Sci. Rep.">
        <title>Genomic signatures of local adaptation to the degree of environmental predictability in rotifers.</title>
        <authorList>
            <person name="Franch-Gras L."/>
            <person name="Hahn C."/>
            <person name="Garcia-Roger E.M."/>
            <person name="Carmona M.J."/>
            <person name="Serra M."/>
            <person name="Gomez A."/>
        </authorList>
    </citation>
    <scope>NUCLEOTIDE SEQUENCE [LARGE SCALE GENOMIC DNA]</scope>
    <source>
        <strain evidence="7">HYR1</strain>
    </source>
</reference>
<dbReference type="SUPFAM" id="SSF54236">
    <property type="entry name" value="Ubiquitin-like"/>
    <property type="match status" value="1"/>
</dbReference>
<keyword evidence="6" id="KW-0072">Autophagy</keyword>
<dbReference type="STRING" id="10195.A0A3M7SDC0"/>
<gene>
    <name evidence="7" type="ORF">BpHYR1_046960</name>
</gene>
<evidence type="ECO:0000256" key="6">
    <source>
        <dbReference type="RuleBase" id="RU004384"/>
    </source>
</evidence>
<keyword evidence="4 5" id="KW-0449">Lipoprotein</keyword>
<proteinExistence type="inferred from homology"/>
<organism evidence="7 8">
    <name type="scientific">Brachionus plicatilis</name>
    <name type="common">Marine rotifer</name>
    <name type="synonym">Brachionus muelleri</name>
    <dbReference type="NCBI Taxonomy" id="10195"/>
    <lineage>
        <taxon>Eukaryota</taxon>
        <taxon>Metazoa</taxon>
        <taxon>Spiralia</taxon>
        <taxon>Gnathifera</taxon>
        <taxon>Rotifera</taxon>
        <taxon>Eurotatoria</taxon>
        <taxon>Monogononta</taxon>
        <taxon>Pseudotrocha</taxon>
        <taxon>Ploima</taxon>
        <taxon>Brachionidae</taxon>
        <taxon>Brachionus</taxon>
    </lineage>
</organism>
<dbReference type="OrthoDB" id="6738456at2759"/>
<comment type="similarity">
    <text evidence="2 6">Belongs to the ATG8 family.</text>
</comment>
<comment type="caution">
    <text evidence="7">The sequence shown here is derived from an EMBL/GenBank/DDBJ whole genome shotgun (WGS) entry which is preliminary data.</text>
</comment>
<dbReference type="InterPro" id="IPR029071">
    <property type="entry name" value="Ubiquitin-like_domsf"/>
</dbReference>
<keyword evidence="3" id="KW-0472">Membrane</keyword>
<dbReference type="AlphaFoldDB" id="A0A3M7SDC0"/>
<keyword evidence="8" id="KW-1185">Reference proteome</keyword>
<evidence type="ECO:0000256" key="2">
    <source>
        <dbReference type="ARBA" id="ARBA00007293"/>
    </source>
</evidence>
<protein>
    <submittedName>
        <fullName evidence="7">Gamma-aminobutyric acid receptor-associated-like 2</fullName>
    </submittedName>
</protein>
<dbReference type="Pfam" id="PF02991">
    <property type="entry name" value="ATG8"/>
    <property type="match status" value="1"/>
</dbReference>
<evidence type="ECO:0000256" key="1">
    <source>
        <dbReference type="ARBA" id="ARBA00004370"/>
    </source>
</evidence>